<feature type="region of interest" description="Disordered" evidence="1">
    <location>
        <begin position="1"/>
        <end position="86"/>
    </location>
</feature>
<organism evidence="2 3">
    <name type="scientific">Exophiala spinifera</name>
    <dbReference type="NCBI Taxonomy" id="91928"/>
    <lineage>
        <taxon>Eukaryota</taxon>
        <taxon>Fungi</taxon>
        <taxon>Dikarya</taxon>
        <taxon>Ascomycota</taxon>
        <taxon>Pezizomycotina</taxon>
        <taxon>Eurotiomycetes</taxon>
        <taxon>Chaetothyriomycetidae</taxon>
        <taxon>Chaetothyriales</taxon>
        <taxon>Herpotrichiellaceae</taxon>
        <taxon>Exophiala</taxon>
    </lineage>
</organism>
<dbReference type="GeneID" id="27337666"/>
<evidence type="ECO:0000256" key="1">
    <source>
        <dbReference type="SAM" id="MobiDB-lite"/>
    </source>
</evidence>
<dbReference type="Proteomes" id="UP000053328">
    <property type="component" value="Unassembled WGS sequence"/>
</dbReference>
<dbReference type="RefSeq" id="XP_016231499.1">
    <property type="nucleotide sequence ID" value="XM_016384897.1"/>
</dbReference>
<protein>
    <submittedName>
        <fullName evidence="2">Uncharacterized protein</fullName>
    </submittedName>
</protein>
<feature type="compositionally biased region" description="Basic residues" evidence="1">
    <location>
        <begin position="43"/>
        <end position="53"/>
    </location>
</feature>
<evidence type="ECO:0000313" key="3">
    <source>
        <dbReference type="Proteomes" id="UP000053328"/>
    </source>
</evidence>
<feature type="compositionally biased region" description="Polar residues" evidence="1">
    <location>
        <begin position="24"/>
        <end position="38"/>
    </location>
</feature>
<dbReference type="AlphaFoldDB" id="A0A0D2AX44"/>
<dbReference type="EMBL" id="KN847499">
    <property type="protein sequence ID" value="KIW11283.1"/>
    <property type="molecule type" value="Genomic_DNA"/>
</dbReference>
<dbReference type="VEuPathDB" id="FungiDB:PV08_10583"/>
<gene>
    <name evidence="2" type="ORF">PV08_10583</name>
</gene>
<proteinExistence type="predicted"/>
<name>A0A0D2AX44_9EURO</name>
<dbReference type="HOGENOM" id="CLU_1959599_0_0_1"/>
<evidence type="ECO:0000313" key="2">
    <source>
        <dbReference type="EMBL" id="KIW11283.1"/>
    </source>
</evidence>
<sequence length="128" mass="14368">MGCFMSKNAVDESAHAPRPRPRNVTFQLSKPGQPSNIPESLGKKAKGPKRSRLPPRQIAQFQDTRTLDPRSAVLSNEGSHVEDPSSRMKAYYLPKKYNPKGPAQVATFAEYIEDPSAYRIVWANRLED</sequence>
<keyword evidence="3" id="KW-1185">Reference proteome</keyword>
<reference evidence="2 3" key="1">
    <citation type="submission" date="2015-01" db="EMBL/GenBank/DDBJ databases">
        <title>The Genome Sequence of Exophiala spinifera CBS89968.</title>
        <authorList>
            <consortium name="The Broad Institute Genomics Platform"/>
            <person name="Cuomo C."/>
            <person name="de Hoog S."/>
            <person name="Gorbushina A."/>
            <person name="Stielow B."/>
            <person name="Teixiera M."/>
            <person name="Abouelleil A."/>
            <person name="Chapman S.B."/>
            <person name="Priest M."/>
            <person name="Young S.K."/>
            <person name="Wortman J."/>
            <person name="Nusbaum C."/>
            <person name="Birren B."/>
        </authorList>
    </citation>
    <scope>NUCLEOTIDE SEQUENCE [LARGE SCALE GENOMIC DNA]</scope>
    <source>
        <strain evidence="2 3">CBS 89968</strain>
    </source>
</reference>
<accession>A0A0D2AX44</accession>